<evidence type="ECO:0000313" key="2">
    <source>
        <dbReference type="Proteomes" id="UP000078582"/>
    </source>
</evidence>
<protein>
    <recommendedName>
        <fullName evidence="3">Glycosyltransferase</fullName>
    </recommendedName>
</protein>
<dbReference type="GeneID" id="42981386"/>
<dbReference type="InterPro" id="IPR018641">
    <property type="entry name" value="Trfase_1_rSAM/seldom-assoc"/>
</dbReference>
<gene>
    <name evidence="1" type="ORF">AYR53_03920</name>
</gene>
<dbReference type="NCBIfam" id="TIGR04282">
    <property type="entry name" value="glyco_like_cofC"/>
    <property type="match status" value="1"/>
</dbReference>
<evidence type="ECO:0008006" key="3">
    <source>
        <dbReference type="Google" id="ProtNLM"/>
    </source>
</evidence>
<dbReference type="PANTHER" id="PTHR36529:SF1">
    <property type="entry name" value="GLYCOSYLTRANSFERASE"/>
    <property type="match status" value="1"/>
</dbReference>
<accession>A0A192GZM6</accession>
<dbReference type="AlphaFoldDB" id="A0A192GZM6"/>
<organism evidence="1 2">
    <name type="scientific">Loigolactobacillus backii</name>
    <dbReference type="NCBI Taxonomy" id="375175"/>
    <lineage>
        <taxon>Bacteria</taxon>
        <taxon>Bacillati</taxon>
        <taxon>Bacillota</taxon>
        <taxon>Bacilli</taxon>
        <taxon>Lactobacillales</taxon>
        <taxon>Lactobacillaceae</taxon>
        <taxon>Loigolactobacillus</taxon>
    </lineage>
</organism>
<reference evidence="1 2" key="1">
    <citation type="submission" date="2016-03" db="EMBL/GenBank/DDBJ databases">
        <title>Pediococcus and Lactobacillus from brewery environment - whole genome sequencing and assembly.</title>
        <authorList>
            <person name="Behr J."/>
            <person name="Geissler A.J."/>
            <person name="Vogel R.F."/>
        </authorList>
    </citation>
    <scope>NUCLEOTIDE SEQUENCE [LARGE SCALE GENOMIC DNA]</scope>
    <source>
        <strain evidence="1 2">TMW 1.1989</strain>
    </source>
</reference>
<dbReference type="OrthoDB" id="9810303at2"/>
<dbReference type="PANTHER" id="PTHR36529">
    <property type="entry name" value="SLL1095 PROTEIN"/>
    <property type="match status" value="1"/>
</dbReference>
<sequence>MNNSAYIIFSKVPEPGYVKTRLEPDLTAIEAARIQSIMLARLVSLSQKLAKTMTIFLAYQGHDLTQTQSFLASLPDWIQVFPQDEGTLGLKMSHAIQRVQDQGYQKVILTGSDIPQLTVAMIESATQALGQNDVVLGPTFDGGYYLFGTSGCDAAPFLNTDISWSTASVLEATVQLLQESNQQFQLMPTLLDVDFKADADQVAEFIKG</sequence>
<evidence type="ECO:0000313" key="1">
    <source>
        <dbReference type="EMBL" id="ANK61989.1"/>
    </source>
</evidence>
<proteinExistence type="predicted"/>
<dbReference type="RefSeq" id="WP_068279188.1">
    <property type="nucleotide sequence ID" value="NZ_CP014873.1"/>
</dbReference>
<dbReference type="EMBL" id="CP014873">
    <property type="protein sequence ID" value="ANK61989.1"/>
    <property type="molecule type" value="Genomic_DNA"/>
</dbReference>
<dbReference type="STRING" id="375175.AYR53_03920"/>
<name>A0A192GZM6_9LACO</name>
<dbReference type="SUPFAM" id="SSF53448">
    <property type="entry name" value="Nucleotide-diphospho-sugar transferases"/>
    <property type="match status" value="1"/>
</dbReference>
<dbReference type="Proteomes" id="UP000078582">
    <property type="component" value="Chromosome"/>
</dbReference>
<dbReference type="InterPro" id="IPR029044">
    <property type="entry name" value="Nucleotide-diphossugar_trans"/>
</dbReference>
<dbReference type="Gene3D" id="3.90.550.10">
    <property type="entry name" value="Spore Coat Polysaccharide Biosynthesis Protein SpsA, Chain A"/>
    <property type="match status" value="1"/>
</dbReference>
<keyword evidence="2" id="KW-1185">Reference proteome</keyword>
<dbReference type="Pfam" id="PF09837">
    <property type="entry name" value="DUF2064"/>
    <property type="match status" value="1"/>
</dbReference>